<evidence type="ECO:0000313" key="6">
    <source>
        <dbReference type="Proteomes" id="UP001461498"/>
    </source>
</evidence>
<feature type="coiled-coil region" evidence="4">
    <location>
        <begin position="666"/>
        <end position="693"/>
    </location>
</feature>
<gene>
    <name evidence="5" type="ORF">O3M35_005841</name>
</gene>
<dbReference type="AlphaFoldDB" id="A0AAW1DLR4"/>
<accession>A0AAW1DLR4</accession>
<dbReference type="GO" id="GO:0031267">
    <property type="term" value="F:small GTPase binding"/>
    <property type="evidence" value="ECO:0007669"/>
    <property type="project" value="TreeGrafter"/>
</dbReference>
<feature type="coiled-coil region" evidence="4">
    <location>
        <begin position="731"/>
        <end position="945"/>
    </location>
</feature>
<dbReference type="GO" id="GO:0007030">
    <property type="term" value="P:Golgi organization"/>
    <property type="evidence" value="ECO:0007669"/>
    <property type="project" value="TreeGrafter"/>
</dbReference>
<evidence type="ECO:0000256" key="1">
    <source>
        <dbReference type="ARBA" id="ARBA00004555"/>
    </source>
</evidence>
<dbReference type="PANTHER" id="PTHR18921:SF2">
    <property type="entry name" value="THYROID RECEPTOR-INTERACTING PROTEIN 11"/>
    <property type="match status" value="1"/>
</dbReference>
<protein>
    <submittedName>
        <fullName evidence="5">Uncharacterized protein</fullName>
    </submittedName>
</protein>
<dbReference type="GO" id="GO:0006888">
    <property type="term" value="P:endoplasmic reticulum to Golgi vesicle-mediated transport"/>
    <property type="evidence" value="ECO:0007669"/>
    <property type="project" value="TreeGrafter"/>
</dbReference>
<keyword evidence="2" id="KW-0333">Golgi apparatus</keyword>
<proteinExistence type="predicted"/>
<feature type="coiled-coil region" evidence="4">
    <location>
        <begin position="47"/>
        <end position="126"/>
    </location>
</feature>
<sequence>MRDSETMCSIPAQLEDACVQCDSESSQHQNNDNIDFMKELEERDNELELVLCENTRLREVVKELQDEIERQNESLPAIPENSEEVEALELRVSVLENETSILREVRSNLETEVASSRAIIEDLSRRLQISDAMIRNQDTNAQCSDEEKIASSVREQCEQELNALREHCEKVESSLRSLELQSGDALAKLRREVEEKDRRREELERELERLQNEMAEERRQYSMNLEVENASYKRKISQLQGELQKMDEQLDKLQKEQEIKDKKMCALVFETNSIKEEFDFYKNEMDSNYSSLKEEYDAFRESSNTSESAAKQVLHVETQVTDDINSRGKLERTIVNLENELKHQQDMHSEIETELKLQIKEQELMIQSLKESELNIKHEFMNKKSECESLQLRIEDLQRELEQSDVTMKEQKAEYDSQRDALVKQLDSLKQISNEFDLSKDIFKQKEIEFKNQLELKDDEIVSLKNRLKSLNERFNELNCKLTENIDYKEISAELQEKYNTLLEASNKSAEEAQQKICSMMEELKELKTIIDASEQRLKQSEENSNHNLQMCESIKLEFLKKIENERLEYEERIEKINLEKRLLEGKLAELTKENDEKFTAINTENQQLKQKLEMENVKCLNYQNEIERLNSVLMTEKTKFEKCLHEKQQEIAAEKIIAANFMAKQNEMEDVLKNKNKEISILSQEVGSLKNQLEYASQLLSVVPRQEAEGQQVADANISGSQNQSCPNGCKETQDELNRIREALMKEQTENKLLKNQVNDLNEKVGKSTSQLSRLQAHLLSVEENYTSELQNAQLKITDLQGKLVEADDRARNSSTAYTSANIRANQQVESLNQQLRLLTEHKEKLEAELSKAEDNIQRQNAAVTNLQAVLDHFQRDKKKDIDFETERLRQSLNAQCKKNEDLLNEIKLLQDQLNETKKGLAAANRLSEQLDQKSEIISNLKTQGT</sequence>
<comment type="caution">
    <text evidence="5">The sequence shown here is derived from an EMBL/GenBank/DDBJ whole genome shotgun (WGS) entry which is preliminary data.</text>
</comment>
<reference evidence="5 6" key="1">
    <citation type="submission" date="2022-12" db="EMBL/GenBank/DDBJ databases">
        <title>Chromosome-level genome assembly of true bugs.</title>
        <authorList>
            <person name="Ma L."/>
            <person name="Li H."/>
        </authorList>
    </citation>
    <scope>NUCLEOTIDE SEQUENCE [LARGE SCALE GENOMIC DNA]</scope>
    <source>
        <strain evidence="5">Lab_2022b</strain>
    </source>
</reference>
<evidence type="ECO:0000256" key="2">
    <source>
        <dbReference type="ARBA" id="ARBA00023034"/>
    </source>
</evidence>
<keyword evidence="6" id="KW-1185">Reference proteome</keyword>
<feature type="coiled-coil region" evidence="4">
    <location>
        <begin position="154"/>
        <end position="302"/>
    </location>
</feature>
<evidence type="ECO:0000256" key="4">
    <source>
        <dbReference type="SAM" id="Coils"/>
    </source>
</evidence>
<dbReference type="EMBL" id="JAPXFL010000002">
    <property type="protein sequence ID" value="KAK9511248.1"/>
    <property type="molecule type" value="Genomic_DNA"/>
</dbReference>
<evidence type="ECO:0000256" key="3">
    <source>
        <dbReference type="ARBA" id="ARBA00023054"/>
    </source>
</evidence>
<feature type="coiled-coil region" evidence="4">
    <location>
        <begin position="327"/>
        <end position="626"/>
    </location>
</feature>
<name>A0AAW1DLR4_9HEMI</name>
<evidence type="ECO:0000313" key="5">
    <source>
        <dbReference type="EMBL" id="KAK9511247.1"/>
    </source>
</evidence>
<dbReference type="Proteomes" id="UP001461498">
    <property type="component" value="Unassembled WGS sequence"/>
</dbReference>
<comment type="subcellular location">
    <subcellularLocation>
        <location evidence="1">Golgi apparatus</location>
    </subcellularLocation>
</comment>
<dbReference type="PANTHER" id="PTHR18921">
    <property type="entry name" value="MYOSIN HEAVY CHAIN - RELATED"/>
    <property type="match status" value="1"/>
</dbReference>
<organism evidence="5 6">
    <name type="scientific">Rhynocoris fuscipes</name>
    <dbReference type="NCBI Taxonomy" id="488301"/>
    <lineage>
        <taxon>Eukaryota</taxon>
        <taxon>Metazoa</taxon>
        <taxon>Ecdysozoa</taxon>
        <taxon>Arthropoda</taxon>
        <taxon>Hexapoda</taxon>
        <taxon>Insecta</taxon>
        <taxon>Pterygota</taxon>
        <taxon>Neoptera</taxon>
        <taxon>Paraneoptera</taxon>
        <taxon>Hemiptera</taxon>
        <taxon>Heteroptera</taxon>
        <taxon>Panheteroptera</taxon>
        <taxon>Cimicomorpha</taxon>
        <taxon>Reduviidae</taxon>
        <taxon>Harpactorinae</taxon>
        <taxon>Harpactorini</taxon>
        <taxon>Rhynocoris</taxon>
    </lineage>
</organism>
<keyword evidence="3 4" id="KW-0175">Coiled coil</keyword>
<dbReference type="GO" id="GO:0005794">
    <property type="term" value="C:Golgi apparatus"/>
    <property type="evidence" value="ECO:0007669"/>
    <property type="project" value="UniProtKB-SubCell"/>
</dbReference>
<dbReference type="EMBL" id="JAPXFL010000002">
    <property type="protein sequence ID" value="KAK9511247.1"/>
    <property type="molecule type" value="Genomic_DNA"/>
</dbReference>